<keyword evidence="2" id="KW-1185">Reference proteome</keyword>
<dbReference type="AlphaFoldDB" id="A0A2A6BVE7"/>
<evidence type="ECO:0000313" key="2">
    <source>
        <dbReference type="Proteomes" id="UP000005239"/>
    </source>
</evidence>
<reference evidence="2" key="1">
    <citation type="journal article" date="2008" name="Nat. Genet.">
        <title>The Pristionchus pacificus genome provides a unique perspective on nematode lifestyle and parasitism.</title>
        <authorList>
            <person name="Dieterich C."/>
            <person name="Clifton S.W."/>
            <person name="Schuster L.N."/>
            <person name="Chinwalla A."/>
            <person name="Delehaunty K."/>
            <person name="Dinkelacker I."/>
            <person name="Fulton L."/>
            <person name="Fulton R."/>
            <person name="Godfrey J."/>
            <person name="Minx P."/>
            <person name="Mitreva M."/>
            <person name="Roeseler W."/>
            <person name="Tian H."/>
            <person name="Witte H."/>
            <person name="Yang S.P."/>
            <person name="Wilson R.K."/>
            <person name="Sommer R.J."/>
        </authorList>
    </citation>
    <scope>NUCLEOTIDE SEQUENCE [LARGE SCALE GENOMIC DNA]</scope>
    <source>
        <strain evidence="2">PS312</strain>
    </source>
</reference>
<dbReference type="EnsemblMetazoa" id="PPA43410.1">
    <property type="protein sequence ID" value="PPA43410.1"/>
    <property type="gene ID" value="WBGene00281779"/>
</dbReference>
<accession>A0A8R1V1G0</accession>
<organism evidence="1 2">
    <name type="scientific">Pristionchus pacificus</name>
    <name type="common">Parasitic nematode worm</name>
    <dbReference type="NCBI Taxonomy" id="54126"/>
    <lineage>
        <taxon>Eukaryota</taxon>
        <taxon>Metazoa</taxon>
        <taxon>Ecdysozoa</taxon>
        <taxon>Nematoda</taxon>
        <taxon>Chromadorea</taxon>
        <taxon>Rhabditida</taxon>
        <taxon>Rhabditina</taxon>
        <taxon>Diplogasteromorpha</taxon>
        <taxon>Diplogasteroidea</taxon>
        <taxon>Neodiplogasteridae</taxon>
        <taxon>Pristionchus</taxon>
    </lineage>
</organism>
<name>A0A2A6BVE7_PRIPA</name>
<protein>
    <submittedName>
        <fullName evidence="1">Uncharacterized protein</fullName>
    </submittedName>
</protein>
<evidence type="ECO:0000313" key="1">
    <source>
        <dbReference type="EnsemblMetazoa" id="PPA43410.1"/>
    </source>
</evidence>
<accession>A0A2A6BVE7</accession>
<reference evidence="1" key="2">
    <citation type="submission" date="2022-06" db="UniProtKB">
        <authorList>
            <consortium name="EnsemblMetazoa"/>
        </authorList>
    </citation>
    <scope>IDENTIFICATION</scope>
    <source>
        <strain evidence="1">PS312</strain>
    </source>
</reference>
<sequence>MKTNPARPIPWVKLQFTSKKMNVLLSYDPESRKWLDRTFSPKLKEVHRWRVESKQWNKLASSFMQPTIGRMTLEIYENNEHITQAIDWLISKANCTDFTFLIIPRHKDVNRLYLPDLRKRKRRSMVDDDLLLSMVTQCQNVSTEYRRGSVYGLRALFEIVRNSENKSVALWRTPYHVLHLFLHDLGVPTSTSKCGLSTTRFLLIP</sequence>
<dbReference type="Proteomes" id="UP000005239">
    <property type="component" value="Unassembled WGS sequence"/>
</dbReference>
<gene>
    <name evidence="1" type="primary">WBGene00281779</name>
</gene>
<proteinExistence type="predicted"/>